<evidence type="ECO:0000313" key="1">
    <source>
        <dbReference type="EMBL" id="QUC67868.1"/>
    </source>
</evidence>
<accession>A0AC61NM46</accession>
<sequence length="151" mass="16931">MIQGKWFSPGDDLSSVLSVREAVLGFGTDSLDPESWNVLVFEDSIPAATGRIWWKDGSFWLGDIAVVESRRGRHLGDLVLRLLLYKAQSHSAREVRLRCPRDLTGFFSRLGLREDASPESDPVEMMIPGEQIDLDTCSRCPKKNCPNRQPG</sequence>
<reference evidence="1" key="1">
    <citation type="submission" date="2021-01" db="EMBL/GenBank/DDBJ databases">
        <title>Complete genome sequence of Clostridiales bacterium R-7.</title>
        <authorList>
            <person name="Mahoney-Kurpe S.C."/>
            <person name="Palevich N."/>
            <person name="Koike S."/>
            <person name="Moon C.D."/>
            <person name="Attwood G.T."/>
        </authorList>
    </citation>
    <scope>NUCLEOTIDE SEQUENCE</scope>
    <source>
        <strain evidence="1">R-7</strain>
    </source>
</reference>
<organism evidence="1 2">
    <name type="scientific">Aristaeella hokkaidonensis</name>
    <dbReference type="NCBI Taxonomy" id="3046382"/>
    <lineage>
        <taxon>Bacteria</taxon>
        <taxon>Bacillati</taxon>
        <taxon>Bacillota</taxon>
        <taxon>Clostridia</taxon>
        <taxon>Eubacteriales</taxon>
        <taxon>Aristaeellaceae</taxon>
        <taxon>Aristaeella</taxon>
    </lineage>
</organism>
<gene>
    <name evidence="1" type="ORF">JYE49_03990</name>
</gene>
<dbReference type="EMBL" id="CP068393">
    <property type="protein sequence ID" value="QUC67868.1"/>
    <property type="molecule type" value="Genomic_DNA"/>
</dbReference>
<proteinExistence type="predicted"/>
<evidence type="ECO:0000313" key="2">
    <source>
        <dbReference type="Proteomes" id="UP000682782"/>
    </source>
</evidence>
<dbReference type="Proteomes" id="UP000682782">
    <property type="component" value="Chromosome"/>
</dbReference>
<keyword evidence="2" id="KW-1185">Reference proteome</keyword>
<protein>
    <submittedName>
        <fullName evidence="1">Uncharacterized protein</fullName>
    </submittedName>
</protein>
<name>A0AC61NM46_9FIRM</name>